<sequence>MEWIKNLSKAIDYIECNLAGDISYDEAARIACCSTYYFQRMFSYVAGISLSSYIRRRRMTKAAFELQTSDKRVMDIGAKYGYDSPTSFNRAFQSVHSVAPTAARVEGTILNSYPPIRFSINVIGGESMSYRVEKRKAIRIVGIRVPLKEDSEHNFQIVPKLWDETLRSDVFHEICKLCDQDPNGILGVTAYKNPTEIYYYIGASTDKQVPENMYELEIPEATWVIFESVGPLPNTVQKVYKRFLTEWLPFSSYEYAKLPDIEVYPISEKSRVNRSQVWIAVNKIKEENKWIMI</sequence>
<dbReference type="GO" id="GO:0003700">
    <property type="term" value="F:DNA-binding transcription factor activity"/>
    <property type="evidence" value="ECO:0007669"/>
    <property type="project" value="InterPro"/>
</dbReference>
<evidence type="ECO:0000256" key="1">
    <source>
        <dbReference type="ARBA" id="ARBA00023015"/>
    </source>
</evidence>
<dbReference type="Gene3D" id="3.20.80.10">
    <property type="entry name" value="Regulatory factor, effector binding domain"/>
    <property type="match status" value="1"/>
</dbReference>
<dbReference type="SUPFAM" id="SSF55136">
    <property type="entry name" value="Probable bacterial effector-binding domain"/>
    <property type="match status" value="1"/>
</dbReference>
<dbReference type="InterPro" id="IPR018060">
    <property type="entry name" value="HTH_AraC"/>
</dbReference>
<evidence type="ECO:0000256" key="2">
    <source>
        <dbReference type="ARBA" id="ARBA00023125"/>
    </source>
</evidence>
<dbReference type="SUPFAM" id="SSF46689">
    <property type="entry name" value="Homeodomain-like"/>
    <property type="match status" value="2"/>
</dbReference>
<evidence type="ECO:0000313" key="6">
    <source>
        <dbReference type="Proteomes" id="UP001144256"/>
    </source>
</evidence>
<keyword evidence="3" id="KW-0804">Transcription</keyword>
<protein>
    <submittedName>
        <fullName evidence="5">AraC family transcriptional regulator</fullName>
    </submittedName>
</protein>
<evidence type="ECO:0000259" key="4">
    <source>
        <dbReference type="PROSITE" id="PS01124"/>
    </source>
</evidence>
<dbReference type="SMART" id="SM00871">
    <property type="entry name" value="AraC_E_bind"/>
    <property type="match status" value="1"/>
</dbReference>
<gene>
    <name evidence="5" type="ORF">SH1V18_21480</name>
</gene>
<dbReference type="RefSeq" id="WP_281815257.1">
    <property type="nucleotide sequence ID" value="NZ_BRLB01000005.1"/>
</dbReference>
<dbReference type="InterPro" id="IPR010499">
    <property type="entry name" value="AraC_E-bd"/>
</dbReference>
<keyword evidence="6" id="KW-1185">Reference proteome</keyword>
<dbReference type="Gene3D" id="1.10.10.60">
    <property type="entry name" value="Homeodomain-like"/>
    <property type="match status" value="2"/>
</dbReference>
<evidence type="ECO:0000256" key="3">
    <source>
        <dbReference type="ARBA" id="ARBA00023163"/>
    </source>
</evidence>
<organism evidence="5 6">
    <name type="scientific">Vallitalea longa</name>
    <dbReference type="NCBI Taxonomy" id="2936439"/>
    <lineage>
        <taxon>Bacteria</taxon>
        <taxon>Bacillati</taxon>
        <taxon>Bacillota</taxon>
        <taxon>Clostridia</taxon>
        <taxon>Lachnospirales</taxon>
        <taxon>Vallitaleaceae</taxon>
        <taxon>Vallitalea</taxon>
    </lineage>
</organism>
<dbReference type="Pfam" id="PF14526">
    <property type="entry name" value="Cass2"/>
    <property type="match status" value="1"/>
</dbReference>
<feature type="domain" description="HTH araC/xylS-type" evidence="4">
    <location>
        <begin position="8"/>
        <end position="106"/>
    </location>
</feature>
<comment type="caution">
    <text evidence="5">The sequence shown here is derived from an EMBL/GenBank/DDBJ whole genome shotgun (WGS) entry which is preliminary data.</text>
</comment>
<proteinExistence type="predicted"/>
<reference evidence="5" key="1">
    <citation type="submission" date="2022-06" db="EMBL/GenBank/DDBJ databases">
        <title>Vallitalea longa sp. nov., an anaerobic bacterium isolated from marine sediment.</title>
        <authorList>
            <person name="Hirano S."/>
            <person name="Terahara T."/>
            <person name="Mori K."/>
            <person name="Hamada M."/>
            <person name="Matsumoto R."/>
            <person name="Kobayashi T."/>
        </authorList>
    </citation>
    <scope>NUCLEOTIDE SEQUENCE</scope>
    <source>
        <strain evidence="5">SH18-1</strain>
    </source>
</reference>
<evidence type="ECO:0000313" key="5">
    <source>
        <dbReference type="EMBL" id="GKX29668.1"/>
    </source>
</evidence>
<dbReference type="PANTHER" id="PTHR47504">
    <property type="entry name" value="RIGHT ORIGIN-BINDING PROTEIN"/>
    <property type="match status" value="1"/>
</dbReference>
<dbReference type="SMART" id="SM00342">
    <property type="entry name" value="HTH_ARAC"/>
    <property type="match status" value="1"/>
</dbReference>
<dbReference type="InterPro" id="IPR009057">
    <property type="entry name" value="Homeodomain-like_sf"/>
</dbReference>
<dbReference type="InterPro" id="IPR018062">
    <property type="entry name" value="HTH_AraC-typ_CS"/>
</dbReference>
<dbReference type="InterPro" id="IPR011256">
    <property type="entry name" value="Reg_factor_effector_dom_sf"/>
</dbReference>
<dbReference type="EMBL" id="BRLB01000005">
    <property type="protein sequence ID" value="GKX29668.1"/>
    <property type="molecule type" value="Genomic_DNA"/>
</dbReference>
<dbReference type="InterPro" id="IPR029441">
    <property type="entry name" value="Cass2"/>
</dbReference>
<dbReference type="GO" id="GO:0043565">
    <property type="term" value="F:sequence-specific DNA binding"/>
    <property type="evidence" value="ECO:0007669"/>
    <property type="project" value="InterPro"/>
</dbReference>
<dbReference type="PANTHER" id="PTHR47504:SF5">
    <property type="entry name" value="RIGHT ORIGIN-BINDING PROTEIN"/>
    <property type="match status" value="1"/>
</dbReference>
<accession>A0A9W5YED3</accession>
<name>A0A9W5YED3_9FIRM</name>
<dbReference type="Pfam" id="PF12833">
    <property type="entry name" value="HTH_18"/>
    <property type="match status" value="1"/>
</dbReference>
<dbReference type="PROSITE" id="PS01124">
    <property type="entry name" value="HTH_ARAC_FAMILY_2"/>
    <property type="match status" value="1"/>
</dbReference>
<dbReference type="AlphaFoldDB" id="A0A9W5YED3"/>
<keyword evidence="2" id="KW-0238">DNA-binding</keyword>
<dbReference type="InterPro" id="IPR050959">
    <property type="entry name" value="MarA-like"/>
</dbReference>
<dbReference type="Proteomes" id="UP001144256">
    <property type="component" value="Unassembled WGS sequence"/>
</dbReference>
<keyword evidence="1" id="KW-0805">Transcription regulation</keyword>
<dbReference type="PROSITE" id="PS00041">
    <property type="entry name" value="HTH_ARAC_FAMILY_1"/>
    <property type="match status" value="1"/>
</dbReference>